<evidence type="ECO:0000259" key="1">
    <source>
        <dbReference type="PROSITE" id="PS51819"/>
    </source>
</evidence>
<dbReference type="InterPro" id="IPR029068">
    <property type="entry name" value="Glyas_Bleomycin-R_OHBP_Dase"/>
</dbReference>
<dbReference type="EMBL" id="JALKHS010000006">
    <property type="protein sequence ID" value="MCK0530870.1"/>
    <property type="molecule type" value="Genomic_DNA"/>
</dbReference>
<evidence type="ECO:0000313" key="2">
    <source>
        <dbReference type="EMBL" id="MCK0530870.1"/>
    </source>
</evidence>
<dbReference type="PROSITE" id="PS51819">
    <property type="entry name" value="VOC"/>
    <property type="match status" value="1"/>
</dbReference>
<accession>A0ABT0DUT2</accession>
<dbReference type="InterPro" id="IPR004360">
    <property type="entry name" value="Glyas_Fos-R_dOase_dom"/>
</dbReference>
<feature type="domain" description="VOC" evidence="1">
    <location>
        <begin position="10"/>
        <end position="133"/>
    </location>
</feature>
<sequence length="134" mass="14414">MSDDVNKVIPLGFTKLIVQDLDKVGAFYGAVCGLVEEAQVDADIAGRPIRELYFKSNPPGTGNFTLTKFLDVDKTPTESLILGFIADDIHRFVKDAVAAGGVVVMAVQADPEHGVHVAFVKDVEGNLIEVVQLM</sequence>
<dbReference type="InterPro" id="IPR037523">
    <property type="entry name" value="VOC_core"/>
</dbReference>
<dbReference type="Pfam" id="PF00903">
    <property type="entry name" value="Glyoxalase"/>
    <property type="match status" value="1"/>
</dbReference>
<evidence type="ECO:0000313" key="3">
    <source>
        <dbReference type="Proteomes" id="UP001203512"/>
    </source>
</evidence>
<name>A0ABT0DUT2_9SPHN</name>
<gene>
    <name evidence="2" type="ORF">MU848_04645</name>
</gene>
<dbReference type="RefSeq" id="WP_247230524.1">
    <property type="nucleotide sequence ID" value="NZ_JALKHS010000006.1"/>
</dbReference>
<dbReference type="Gene3D" id="3.10.180.10">
    <property type="entry name" value="2,3-Dihydroxybiphenyl 1,2-Dioxygenase, domain 1"/>
    <property type="match status" value="1"/>
</dbReference>
<proteinExistence type="predicted"/>
<dbReference type="SUPFAM" id="SSF54593">
    <property type="entry name" value="Glyoxalase/Bleomycin resistance protein/Dihydroxybiphenyl dioxygenase"/>
    <property type="match status" value="1"/>
</dbReference>
<comment type="caution">
    <text evidence="2">The sequence shown here is derived from an EMBL/GenBank/DDBJ whole genome shotgun (WGS) entry which is preliminary data.</text>
</comment>
<organism evidence="2 3">
    <name type="scientific">Sphingobium agri</name>
    <dbReference type="NCBI Taxonomy" id="2933566"/>
    <lineage>
        <taxon>Bacteria</taxon>
        <taxon>Pseudomonadati</taxon>
        <taxon>Pseudomonadota</taxon>
        <taxon>Alphaproteobacteria</taxon>
        <taxon>Sphingomonadales</taxon>
        <taxon>Sphingomonadaceae</taxon>
        <taxon>Sphingobium</taxon>
    </lineage>
</organism>
<protein>
    <submittedName>
        <fullName evidence="2">Glyoxalase/bleomycin resistance/dioxygenase family protein</fullName>
    </submittedName>
</protein>
<dbReference type="Proteomes" id="UP001203512">
    <property type="component" value="Unassembled WGS sequence"/>
</dbReference>
<keyword evidence="3" id="KW-1185">Reference proteome</keyword>
<reference evidence="2 3" key="1">
    <citation type="submission" date="2022-04" db="EMBL/GenBank/DDBJ databases">
        <authorList>
            <person name="Huq M.A."/>
        </authorList>
    </citation>
    <scope>NUCLEOTIDE SEQUENCE [LARGE SCALE GENOMIC DNA]</scope>
    <source>
        <strain evidence="2 3">MAH-33</strain>
    </source>
</reference>